<organism evidence="1">
    <name type="scientific">Rhizophora mucronata</name>
    <name type="common">Asiatic mangrove</name>
    <dbReference type="NCBI Taxonomy" id="61149"/>
    <lineage>
        <taxon>Eukaryota</taxon>
        <taxon>Viridiplantae</taxon>
        <taxon>Streptophyta</taxon>
        <taxon>Embryophyta</taxon>
        <taxon>Tracheophyta</taxon>
        <taxon>Spermatophyta</taxon>
        <taxon>Magnoliopsida</taxon>
        <taxon>eudicotyledons</taxon>
        <taxon>Gunneridae</taxon>
        <taxon>Pentapetalae</taxon>
        <taxon>rosids</taxon>
        <taxon>fabids</taxon>
        <taxon>Malpighiales</taxon>
        <taxon>Rhizophoraceae</taxon>
        <taxon>Rhizophora</taxon>
    </lineage>
</organism>
<dbReference type="AlphaFoldDB" id="A0A2P2QM27"/>
<reference evidence="1" key="1">
    <citation type="submission" date="2018-02" db="EMBL/GenBank/DDBJ databases">
        <title>Rhizophora mucronata_Transcriptome.</title>
        <authorList>
            <person name="Meera S.P."/>
            <person name="Sreeshan A."/>
            <person name="Augustine A."/>
        </authorList>
    </citation>
    <scope>NUCLEOTIDE SEQUENCE</scope>
    <source>
        <tissue evidence="1">Leaf</tissue>
    </source>
</reference>
<dbReference type="EMBL" id="GGEC01087568">
    <property type="protein sequence ID" value="MBX68052.1"/>
    <property type="molecule type" value="Transcribed_RNA"/>
</dbReference>
<evidence type="ECO:0000313" key="1">
    <source>
        <dbReference type="EMBL" id="MBX68052.1"/>
    </source>
</evidence>
<accession>A0A2P2QM27</accession>
<name>A0A2P2QM27_RHIMU</name>
<protein>
    <submittedName>
        <fullName evidence="1">Uncharacterized protein</fullName>
    </submittedName>
</protein>
<proteinExistence type="predicted"/>
<sequence>MILNPVSQGTGITSIHQQKISYTISLHIQSNNSNHSLHFFLPSNDRT</sequence>